<protein>
    <submittedName>
        <fullName evidence="2">Unannotated protein</fullName>
    </submittedName>
</protein>
<dbReference type="EMBL" id="CAEZXR010000261">
    <property type="protein sequence ID" value="CAB4721272.1"/>
    <property type="molecule type" value="Genomic_DNA"/>
</dbReference>
<evidence type="ECO:0000259" key="1">
    <source>
        <dbReference type="Pfam" id="PF03795"/>
    </source>
</evidence>
<sequence>MKFLVLLAEEDHFDKWDAATDADQQAFFTGLAAFGAAVRERGEILAGEALDRPSTAVTLRGGVATAGPYAETTEQVGGFYLVDLPSLEVAVELAGLLPVPSVEVRPVPDM</sequence>
<name>A0A6J6RDV5_9ZZZZ</name>
<dbReference type="PANTHER" id="PTHR35174:SF3">
    <property type="entry name" value="BLL7171 PROTEIN"/>
    <property type="match status" value="1"/>
</dbReference>
<dbReference type="PANTHER" id="PTHR35174">
    <property type="entry name" value="BLL7171 PROTEIN-RELATED"/>
    <property type="match status" value="1"/>
</dbReference>
<proteinExistence type="predicted"/>
<dbReference type="Pfam" id="PF03795">
    <property type="entry name" value="YCII"/>
    <property type="match status" value="1"/>
</dbReference>
<dbReference type="SUPFAM" id="SSF54909">
    <property type="entry name" value="Dimeric alpha+beta barrel"/>
    <property type="match status" value="1"/>
</dbReference>
<dbReference type="InterPro" id="IPR005545">
    <property type="entry name" value="YCII"/>
</dbReference>
<organism evidence="2">
    <name type="scientific">freshwater metagenome</name>
    <dbReference type="NCBI Taxonomy" id="449393"/>
    <lineage>
        <taxon>unclassified sequences</taxon>
        <taxon>metagenomes</taxon>
        <taxon>ecological metagenomes</taxon>
    </lineage>
</organism>
<gene>
    <name evidence="2" type="ORF">UFOPK2579_01996</name>
</gene>
<accession>A0A6J6RDV5</accession>
<dbReference type="InterPro" id="IPR011008">
    <property type="entry name" value="Dimeric_a/b-barrel"/>
</dbReference>
<dbReference type="AlphaFoldDB" id="A0A6J6RDV5"/>
<dbReference type="Gene3D" id="3.30.70.1060">
    <property type="entry name" value="Dimeric alpha+beta barrel"/>
    <property type="match status" value="1"/>
</dbReference>
<evidence type="ECO:0000313" key="2">
    <source>
        <dbReference type="EMBL" id="CAB4721272.1"/>
    </source>
</evidence>
<feature type="domain" description="YCII-related" evidence="1">
    <location>
        <begin position="47"/>
        <end position="101"/>
    </location>
</feature>
<reference evidence="2" key="1">
    <citation type="submission" date="2020-05" db="EMBL/GenBank/DDBJ databases">
        <authorList>
            <person name="Chiriac C."/>
            <person name="Salcher M."/>
            <person name="Ghai R."/>
            <person name="Kavagutti S V."/>
        </authorList>
    </citation>
    <scope>NUCLEOTIDE SEQUENCE</scope>
</reference>